<organism evidence="8 9">
    <name type="scientific">Nonomuraea africana</name>
    <dbReference type="NCBI Taxonomy" id="46171"/>
    <lineage>
        <taxon>Bacteria</taxon>
        <taxon>Bacillati</taxon>
        <taxon>Actinomycetota</taxon>
        <taxon>Actinomycetes</taxon>
        <taxon>Streptosporangiales</taxon>
        <taxon>Streptosporangiaceae</taxon>
        <taxon>Nonomuraea</taxon>
    </lineage>
</organism>
<feature type="compositionally biased region" description="Basic residues" evidence="4">
    <location>
        <begin position="2540"/>
        <end position="2553"/>
    </location>
</feature>
<evidence type="ECO:0000256" key="2">
    <source>
        <dbReference type="ARBA" id="ARBA00022525"/>
    </source>
</evidence>
<gene>
    <name evidence="8" type="ORF">H4W81_000480</name>
</gene>
<accession>A0ABR9K6R8</accession>
<feature type="domain" description="Carbohydrate-binding module family 96" evidence="6">
    <location>
        <begin position="322"/>
        <end position="463"/>
    </location>
</feature>
<dbReference type="PANTHER" id="PTHR32305">
    <property type="match status" value="1"/>
</dbReference>
<dbReference type="InterPro" id="IPR031325">
    <property type="entry name" value="RHS_repeat"/>
</dbReference>
<keyword evidence="3 5" id="KW-0732">Signal</keyword>
<reference evidence="8 9" key="1">
    <citation type="submission" date="2020-10" db="EMBL/GenBank/DDBJ databases">
        <title>Sequencing the genomes of 1000 actinobacteria strains.</title>
        <authorList>
            <person name="Klenk H.-P."/>
        </authorList>
    </citation>
    <scope>NUCLEOTIDE SEQUENCE [LARGE SCALE GENOMIC DNA]</scope>
    <source>
        <strain evidence="8 9">DSM 43748</strain>
    </source>
</reference>
<dbReference type="Pfam" id="PF05593">
    <property type="entry name" value="RHS_repeat"/>
    <property type="match status" value="3"/>
</dbReference>
<dbReference type="InterPro" id="IPR006530">
    <property type="entry name" value="YD"/>
</dbReference>
<dbReference type="EMBL" id="JADBEF010000001">
    <property type="protein sequence ID" value="MBE1557701.1"/>
    <property type="molecule type" value="Genomic_DNA"/>
</dbReference>
<dbReference type="InterPro" id="IPR022385">
    <property type="entry name" value="Rhs_assc_core"/>
</dbReference>
<dbReference type="Gene3D" id="2.60.120.970">
    <property type="match status" value="1"/>
</dbReference>
<sequence length="2769" mass="301994">MLVLTPALLVTSTPALPAQAQTPASSHEAGFVSQVASWVSNGIAGLFAEDPKGEMRPSGQQITLPGRQAAKPAAPTKQPPGKRVKEQTGKRSQYGKVYQLEDGRSQLELSTRPVHYKDADGNWQNVDTRLEAISDDGFVHGNDKSGFSTRFGDKTDKLARIKLGERQLTLGVVGDAKQVTPAVNGSTVTYPGVRDGADLVYKVTPEGVKEYIVLSKPPAGDASFSFTVKTGGVQAQANADGSIAFNGEDGTPVFTVPKPFMIDAEVDVASPYGKRYSDAVTQTVTQQGSEATITITPDASWLAAPERKWPVVIDPTFQVTPENNDAYVDSAKKTTNFDSAWQLPVGKTATGINRSLMWFYMPYELEAVTRIDQATLQTYFDQALGETGPVTVQAREIIADWSEFSVTWNNQPAVSSTVLSSVTRNPGELSRWHSFDVTPVVNRWMNSADTPYGFMLRAADEGTTGKIGGPVYEASEDVYGGDGALGDVTTHPKLLITYGNPSVKLKPVTVTTWAGASLSWTAYADPTPQDASDDLVEYRLRRHCPSGCQSSPEGGSVDTLVTTLAPDVTSYVDTSSGPSPVDASLPEYVHQATYWVEAVLKNGQVAPSQELTVPLPRVGDAGVLVYGTADTTLSSGEPAAGHDQVAGQKRLQVGNTATTLGNTRAVVSFSDFADKVPAGAEITGASLSLWEASTTGSGVSLDAHKLTKSFDESATWTSPWASQGGDYDPTALASLSPITATPGWRRWSITETAKAWRADPATNHGVLVKVANEAGAAKQSVSFLSSETDEPVLRPRLWVTYRDGTPRSLYAPGGPVQLDVGQVKTVDVMVTNTTNETWPAATTAVSYHWKLPDGTDVSTPDSQLKKTLPYDLAPGASVMVEAQVKAPATTVGSAANKAEAISLVWDVQDTLTNNWKSASHHLPQLPQQIRLDSPTSDLLGAEKFYAYTGKNTGAGSTALVNPYAGNVVWNYNAFTNPSRGVQTFARMTYNSLDTSTASLGYGWSLQTSSLQKLGSQLKFHPPGQKWPEQVRLTDGDGTTHVWTLDKHGNTSCDYTTCDYTHPRGVHLYLQQVDPQVYYPDRELTSQRRWVFTKPDRTQFFFDEEGFQSAIVDKNGNTMSFTYERRKSNNKPTKFLQHITDAAGRRTLTLDYYAKGQDYAYINDAGAEVSDTKLTNPHIIDNVESITDIAGRKVTFTYTDKGLMAKMVDGEGDAGAKRFRFAYDALQGNKNVKLVAVEDPRGNSTKLKYYEAPVDPKDLWKVETLTDRLNGVTKFDYVDPDGPQGGMIHATVTDPLQHATKYVLDAYGRPESIVNAKNETTALTWDPDHNVVKLTEDNGAYATWVFDQKTGYPLELKDAEANANTTAPTVLAYQTFLKGYVADLTEKTSPEGRKWAFGYDAKGNLKTVTDPLGVASPTAGDYTTSYDYDAVGQLIKSTDANGNPTVFSDYHPTGYPQKITDALGVETPAEGDHTTITEYDVRGNVLSVTDALGKKTTQTYDLFKRPLESKVPKDQDKGEYIVTPAPIYDPNDNITTMTAPNGAVSTATYDEADQLIESFLPKDSESGQERKATFTYDAAGNLKTQTEPKGNLTPSVPADFTTSFVYDPIYQLTDVLTADQHRINKITYVYDNVGNVEKVVDPRKNNTADTADYTASYTYDRNHRVTHVKDAAGFQTITDYDLDGLVEGQTDQDGNKTLIGLDKRGAVVETKVPHSQTDGVIKYTITRFEYDQVGNRTKVITPRGVETADDPTDFIAETKYDKLNRPEEEIYPFDKDDPKYNTPDSVKYVYDQVSRLKEISAPPSHGQTIRNVSSMTYWDNGWSKTTTDPWDIKTTYDYNNLGLQTNRTVTSAGGSSQRALDWSYYPDGKLKTHSDDGVPLGLDVVLGDNSDIGQVTAVGSWTLAGTSGASSSNIVGPAVTATATSGFVGYDYATAPAGTGQSSFTWGLTTPTPGSYKVQVKYPAGATATNAKYTIKHDGGEQVVVLDQTKNTGDWVDLGTFAFTAGNTHAITLTDEANGSVVADAVKLVRDNSGETDAEKKDFAYTYDANANLTRIDDRSPTAKIDVWDIAYTGLNQISKIEEKLAGVLKNTTTYTYNENSAVTERTHDKTLASYRYDVRDLVDQVVNKKSATDTAPKVTSYTYTPKAERLTETKANTNTVTYDYFLDGLLRHSIEKKANATVVAEHTIGYQGNLHRARDLTKIQNADNPGAYLEHDFTYTYDPRDRIAKTVKTPVAGGTASTETYWHDANSNVYEEEVLGKKTTFTYDRNRLMTSVTAGATSTYNYDPYGRLRTITGGGKVQEKYTYDGFDHVTRHEKLGGDGASTVTTYTYDPLDRTTSKTEKEGSTSAKTTTYSYLGLSAEVLDEEVAGKLTKSFQYSPWGERLSQIKVTGTGGEESSYYGYNAHTDVEQITTDAGDTRATYGYTAYGKNDDKLFTGIDKPDPVDPTAKEEYNPYRFNAKRWDNSTGMYDMGFRDYNPNLNRFLNLDSYNGALADLGLGLDPWTANRYAFTGGNPISGVEIDGHRVDTGNSESDRTFAKTHHASGKKKSRGWKMREQVRAVQEAVGQAQEALEKISNPEAGPQADFYCNPPSYLCGAAKEVDKALGEGGVSPGDGIADGGMHNPLGRNPFKPKGLPKKSTDILDGDDDTVVLYRSPATGKRASEALGLNADNHSGPFPTAYLSNKPEGAAQYAGNGHDLGFHRFVMKPGFRKAFGKLEFDLPNTNGEAGLTEWRIPVGRFNEFNSYIDHDKTQWWDAALGHFYPPPR</sequence>
<feature type="chain" id="PRO_5046935365" evidence="5">
    <location>
        <begin position="21"/>
        <end position="2769"/>
    </location>
</feature>
<evidence type="ECO:0000256" key="1">
    <source>
        <dbReference type="ARBA" id="ARBA00004613"/>
    </source>
</evidence>
<feature type="compositionally biased region" description="Basic and acidic residues" evidence="4">
    <location>
        <begin position="2530"/>
        <end position="2539"/>
    </location>
</feature>
<protein>
    <submittedName>
        <fullName evidence="8">RHS repeat-associated protein</fullName>
    </submittedName>
</protein>
<dbReference type="Pfam" id="PF25275">
    <property type="entry name" value="Golvesin_C"/>
    <property type="match status" value="1"/>
</dbReference>
<evidence type="ECO:0000313" key="8">
    <source>
        <dbReference type="EMBL" id="MBE1557701.1"/>
    </source>
</evidence>
<dbReference type="NCBIfam" id="TIGR01643">
    <property type="entry name" value="YD_repeat_2x"/>
    <property type="match status" value="4"/>
</dbReference>
<keyword evidence="2" id="KW-0964">Secreted</keyword>
<feature type="signal peptide" evidence="5">
    <location>
        <begin position="1"/>
        <end position="20"/>
    </location>
</feature>
<evidence type="ECO:0000313" key="9">
    <source>
        <dbReference type="Proteomes" id="UP000661607"/>
    </source>
</evidence>
<dbReference type="RefSeq" id="WP_192773242.1">
    <property type="nucleotide sequence ID" value="NZ_BAAASY010000023.1"/>
</dbReference>
<evidence type="ECO:0000259" key="6">
    <source>
        <dbReference type="Pfam" id="PF24517"/>
    </source>
</evidence>
<evidence type="ECO:0000256" key="5">
    <source>
        <dbReference type="SAM" id="SignalP"/>
    </source>
</evidence>
<feature type="region of interest" description="Disordered" evidence="4">
    <location>
        <begin position="49"/>
        <end position="96"/>
    </location>
</feature>
<dbReference type="NCBIfam" id="TIGR03696">
    <property type="entry name" value="Rhs_assc_core"/>
    <property type="match status" value="1"/>
</dbReference>
<dbReference type="InterPro" id="IPR055372">
    <property type="entry name" value="CBM96"/>
</dbReference>
<comment type="caution">
    <text evidence="8">The sequence shown here is derived from an EMBL/GenBank/DDBJ whole genome shotgun (WGS) entry which is preliminary data.</text>
</comment>
<dbReference type="Gene3D" id="2.60.120.260">
    <property type="entry name" value="Galactose-binding domain-like"/>
    <property type="match status" value="1"/>
</dbReference>
<evidence type="ECO:0000259" key="7">
    <source>
        <dbReference type="Pfam" id="PF25275"/>
    </source>
</evidence>
<dbReference type="PANTHER" id="PTHR32305:SF15">
    <property type="entry name" value="PROTEIN RHSA-RELATED"/>
    <property type="match status" value="1"/>
</dbReference>
<evidence type="ECO:0000256" key="3">
    <source>
        <dbReference type="ARBA" id="ARBA00022729"/>
    </source>
</evidence>
<feature type="region of interest" description="Disordered" evidence="4">
    <location>
        <begin position="2530"/>
        <end position="2553"/>
    </location>
</feature>
<proteinExistence type="predicted"/>
<dbReference type="Proteomes" id="UP000661607">
    <property type="component" value="Unassembled WGS sequence"/>
</dbReference>
<dbReference type="InterPro" id="IPR050708">
    <property type="entry name" value="T6SS_VgrG/RHS"/>
</dbReference>
<dbReference type="Pfam" id="PF24517">
    <property type="entry name" value="CBM96"/>
    <property type="match status" value="1"/>
</dbReference>
<dbReference type="InterPro" id="IPR033803">
    <property type="entry name" value="CBD-like_Golvesin-Xly"/>
</dbReference>
<name>A0ABR9K6R8_9ACTN</name>
<dbReference type="NCBIfam" id="NF033679">
    <property type="entry name" value="DNRLRE_dom"/>
    <property type="match status" value="2"/>
</dbReference>
<comment type="subcellular location">
    <subcellularLocation>
        <location evidence="1">Secreted</location>
    </subcellularLocation>
</comment>
<feature type="region of interest" description="Disordered" evidence="4">
    <location>
        <begin position="2619"/>
        <end position="2643"/>
    </location>
</feature>
<feature type="domain" description="Golvesin/Xly CBD-like" evidence="7">
    <location>
        <begin position="1919"/>
        <end position="2029"/>
    </location>
</feature>
<keyword evidence="9" id="KW-1185">Reference proteome</keyword>
<dbReference type="Gene3D" id="2.180.10.10">
    <property type="entry name" value="RHS repeat-associated core"/>
    <property type="match status" value="6"/>
</dbReference>
<evidence type="ECO:0000256" key="4">
    <source>
        <dbReference type="SAM" id="MobiDB-lite"/>
    </source>
</evidence>